<dbReference type="GO" id="GO:0003677">
    <property type="term" value="F:DNA binding"/>
    <property type="evidence" value="ECO:0007669"/>
    <property type="project" value="UniProtKB-KW"/>
</dbReference>
<comment type="caution">
    <text evidence="8">The sequence shown here is derived from an EMBL/GenBank/DDBJ whole genome shotgun (WGS) entry which is preliminary data.</text>
</comment>
<dbReference type="OrthoDB" id="5367324at2759"/>
<dbReference type="EMBL" id="LAFY01000346">
    <property type="protein sequence ID" value="KJX99647.1"/>
    <property type="molecule type" value="Genomic_DNA"/>
</dbReference>
<dbReference type="GO" id="GO:0006260">
    <property type="term" value="P:DNA replication"/>
    <property type="evidence" value="ECO:0007669"/>
    <property type="project" value="UniProtKB-KW"/>
</dbReference>
<keyword evidence="9" id="KW-1185">Reference proteome</keyword>
<keyword evidence="4" id="KW-0238">DNA-binding</keyword>
<dbReference type="AlphaFoldDB" id="A0A0F4GRI3"/>
<feature type="region of interest" description="Disordered" evidence="6">
    <location>
        <begin position="199"/>
        <end position="222"/>
    </location>
</feature>
<feature type="compositionally biased region" description="Basic residues" evidence="6">
    <location>
        <begin position="350"/>
        <end position="369"/>
    </location>
</feature>
<evidence type="ECO:0000256" key="3">
    <source>
        <dbReference type="ARBA" id="ARBA00022705"/>
    </source>
</evidence>
<feature type="compositionally biased region" description="Low complexity" evidence="6">
    <location>
        <begin position="106"/>
        <end position="123"/>
    </location>
</feature>
<dbReference type="STRING" id="1047168.A0A0F4GRI3"/>
<gene>
    <name evidence="8" type="ORF">TI39_contig354g00110</name>
</gene>
<dbReference type="InterPro" id="IPR008721">
    <property type="entry name" value="ORC6_cyclin_first"/>
</dbReference>
<evidence type="ECO:0000313" key="9">
    <source>
        <dbReference type="Proteomes" id="UP000033647"/>
    </source>
</evidence>
<feature type="compositionally biased region" description="Acidic residues" evidence="6">
    <location>
        <begin position="328"/>
        <end position="345"/>
    </location>
</feature>
<name>A0A0F4GRI3_9PEZI</name>
<evidence type="ECO:0000256" key="4">
    <source>
        <dbReference type="ARBA" id="ARBA00023125"/>
    </source>
</evidence>
<feature type="domain" description="ORC6 first cyclin-like" evidence="7">
    <location>
        <begin position="9"/>
        <end position="95"/>
    </location>
</feature>
<accession>A0A0F4GRI3</accession>
<keyword evidence="5" id="KW-0539">Nucleus</keyword>
<proteinExistence type="inferred from homology"/>
<evidence type="ECO:0000313" key="8">
    <source>
        <dbReference type="EMBL" id="KJX99647.1"/>
    </source>
</evidence>
<evidence type="ECO:0000256" key="5">
    <source>
        <dbReference type="ARBA" id="ARBA00023242"/>
    </source>
</evidence>
<dbReference type="GO" id="GO:0005664">
    <property type="term" value="C:nuclear origin of replication recognition complex"/>
    <property type="evidence" value="ECO:0007669"/>
    <property type="project" value="InterPro"/>
</dbReference>
<comment type="subcellular location">
    <subcellularLocation>
        <location evidence="1">Nucleus</location>
    </subcellularLocation>
</comment>
<dbReference type="Pfam" id="PF05460">
    <property type="entry name" value="ORC6"/>
    <property type="match status" value="1"/>
</dbReference>
<keyword evidence="3" id="KW-0235">DNA replication</keyword>
<feature type="region of interest" description="Disordered" evidence="6">
    <location>
        <begin position="95"/>
        <end position="138"/>
    </location>
</feature>
<protein>
    <submittedName>
        <fullName evidence="8">Origin recognition complex subunit 6 like protein</fullName>
    </submittedName>
</protein>
<dbReference type="Proteomes" id="UP000033647">
    <property type="component" value="Unassembled WGS sequence"/>
</dbReference>
<organism evidence="8 9">
    <name type="scientific">Zymoseptoria brevis</name>
    <dbReference type="NCBI Taxonomy" id="1047168"/>
    <lineage>
        <taxon>Eukaryota</taxon>
        <taxon>Fungi</taxon>
        <taxon>Dikarya</taxon>
        <taxon>Ascomycota</taxon>
        <taxon>Pezizomycotina</taxon>
        <taxon>Dothideomycetes</taxon>
        <taxon>Dothideomycetidae</taxon>
        <taxon>Mycosphaerellales</taxon>
        <taxon>Mycosphaerellaceae</taxon>
        <taxon>Zymoseptoria</taxon>
    </lineage>
</organism>
<sequence length="425" mass="45947">MPTPIELALSTLLPTIAFLPPQLITLATSFVAQSRSKAASLKPEEEIGRTYACAHIACERLANQLSLEVGKPVPPVKPRVYGKLKGYLDGVLEQKSRRGGDAATPTQNTAAGTRTGQTRATPTSGVKRARPVDDEELATPTTTAAALPAAGTPASADQEVPDFVMPLIRAICKSNALPSLAPHISVGATYAVREIASRHAKRTAADEPSAKRRRRTPQSGKKITEIEAPIGEAVAAGKWPGLCLALFLFTAAKSEGVDVQSDKMKGMREKGRQAVTSFCEDKRRVLPDELRAQEGLESAVTFYMLEAEDCGWLEMEWFGNVPVREDGMEYQDGQDDARSDDDDDTGPVTPRKKPAAKTPLRRKEKHGGKKAVDGWEEDVGPAGLLPGLGTMFQPAVDWLSEERRAEYAVWKKGILKELAVVEARA</sequence>
<feature type="region of interest" description="Disordered" evidence="6">
    <location>
        <begin position="326"/>
        <end position="378"/>
    </location>
</feature>
<comment type="similarity">
    <text evidence="2">Belongs to the ORC6 family.</text>
</comment>
<reference evidence="8 9" key="1">
    <citation type="submission" date="2015-03" db="EMBL/GenBank/DDBJ databases">
        <title>RNA-seq based gene annotation and comparative genomics of four Zymoseptoria species reveal species-specific pathogenicity related genes and transposable element activity.</title>
        <authorList>
            <person name="Grandaubert J."/>
            <person name="Bhattacharyya A."/>
            <person name="Stukenbrock E.H."/>
        </authorList>
    </citation>
    <scope>NUCLEOTIDE SEQUENCE [LARGE SCALE GENOMIC DNA]</scope>
    <source>
        <strain evidence="8 9">Zb18110</strain>
    </source>
</reference>
<evidence type="ECO:0000259" key="7">
    <source>
        <dbReference type="Pfam" id="PF05460"/>
    </source>
</evidence>
<evidence type="ECO:0000256" key="6">
    <source>
        <dbReference type="SAM" id="MobiDB-lite"/>
    </source>
</evidence>
<evidence type="ECO:0000256" key="2">
    <source>
        <dbReference type="ARBA" id="ARBA00010840"/>
    </source>
</evidence>
<evidence type="ECO:0000256" key="1">
    <source>
        <dbReference type="ARBA" id="ARBA00004123"/>
    </source>
</evidence>